<accession>A0A133XEU5</accession>
<dbReference type="SUPFAM" id="SSF54862">
    <property type="entry name" value="4Fe-4S ferredoxins"/>
    <property type="match status" value="1"/>
</dbReference>
<feature type="domain" description="4Fe-4S ferredoxin-type" evidence="1">
    <location>
        <begin position="152"/>
        <end position="183"/>
    </location>
</feature>
<dbReference type="PROSITE" id="PS51379">
    <property type="entry name" value="4FE4S_FER_2"/>
    <property type="match status" value="1"/>
</dbReference>
<comment type="caution">
    <text evidence="2">The sequence shown here is derived from an EMBL/GenBank/DDBJ whole genome shotgun (WGS) entry which is preliminary data.</text>
</comment>
<dbReference type="AlphaFoldDB" id="A0A133XEU5"/>
<dbReference type="InterPro" id="IPR017896">
    <property type="entry name" value="4Fe4S_Fe-S-bd"/>
</dbReference>
<evidence type="ECO:0000313" key="3">
    <source>
        <dbReference type="Proteomes" id="UP000070186"/>
    </source>
</evidence>
<reference evidence="2 3" key="1">
    <citation type="submission" date="2015-12" db="EMBL/GenBank/DDBJ databases">
        <title>Nitrous oxide reduction kinetics distinguish bacteria harboring typical versus atypical NosZ.</title>
        <authorList>
            <person name="Yoon S."/>
            <person name="Nissen S."/>
            <person name="Park D."/>
            <person name="Sanford R.A."/>
            <person name="Loeffler F.E."/>
        </authorList>
    </citation>
    <scope>NUCLEOTIDE SEQUENCE [LARGE SCALE GENOMIC DNA]</scope>
    <source>
        <strain evidence="2 3">ATCC BAA-841</strain>
    </source>
</reference>
<protein>
    <recommendedName>
        <fullName evidence="1">4Fe-4S ferredoxin-type domain-containing protein</fullName>
    </recommendedName>
</protein>
<evidence type="ECO:0000313" key="2">
    <source>
        <dbReference type="EMBL" id="KXB29461.1"/>
    </source>
</evidence>
<proteinExistence type="predicted"/>
<keyword evidence="3" id="KW-1185">Reference proteome</keyword>
<dbReference type="RefSeq" id="WP_066885137.1">
    <property type="nucleotide sequence ID" value="NZ_LODL01000035.1"/>
</dbReference>
<dbReference type="STRING" id="281362.AT959_16040"/>
<gene>
    <name evidence="2" type="ORF">AT959_16040</name>
</gene>
<dbReference type="EMBL" id="LODL01000035">
    <property type="protein sequence ID" value="KXB29461.1"/>
    <property type="molecule type" value="Genomic_DNA"/>
</dbReference>
<sequence length="237" mass="26023">MSDFTDLPQALPAAVLNEAGLNRQAVFALAELPAEMRASLEAIAPLAGYRQLILIGQGGRRLWECVKASGIRSADPIDDFTVRTIAQCFAAHLPDNRYQLLYPSHHPIGLQQLGSLAGWHHASPFMVGIDAEWGSWSAYRAVVLADTRFPVSSPVHRSHPCSACRTQDCIAACPAGALGDGPFKLERCVAYRKQPDSACRTTCLARLACPVGVRHRYTDEQISHSYSISLRMIEEFY</sequence>
<dbReference type="Proteomes" id="UP000070186">
    <property type="component" value="Unassembled WGS sequence"/>
</dbReference>
<organism evidence="2 3">
    <name type="scientific">Dechloromonas denitrificans</name>
    <dbReference type="NCBI Taxonomy" id="281362"/>
    <lineage>
        <taxon>Bacteria</taxon>
        <taxon>Pseudomonadati</taxon>
        <taxon>Pseudomonadota</taxon>
        <taxon>Betaproteobacteria</taxon>
        <taxon>Rhodocyclales</taxon>
        <taxon>Azonexaceae</taxon>
        <taxon>Dechloromonas</taxon>
    </lineage>
</organism>
<name>A0A133XEU5_9RHOO</name>
<evidence type="ECO:0000259" key="1">
    <source>
        <dbReference type="PROSITE" id="PS51379"/>
    </source>
</evidence>